<evidence type="ECO:0000256" key="3">
    <source>
        <dbReference type="ARBA" id="ARBA00022691"/>
    </source>
</evidence>
<gene>
    <name evidence="4" type="ORF">SGRAN_2540</name>
</gene>
<dbReference type="AlphaFoldDB" id="A0AA86GQW9"/>
<accession>A0AA86GQW9</accession>
<dbReference type="REBASE" id="138368">
    <property type="entry name" value="M.SgrTFAORF2540P"/>
</dbReference>
<dbReference type="GO" id="GO:0009007">
    <property type="term" value="F:site-specific DNA-methyltransferase (adenine-specific) activity"/>
    <property type="evidence" value="ECO:0007669"/>
    <property type="project" value="UniProtKB-EC"/>
</dbReference>
<dbReference type="Pfam" id="PF02086">
    <property type="entry name" value="MethyltransfD12"/>
    <property type="match status" value="1"/>
</dbReference>
<evidence type="ECO:0000313" key="5">
    <source>
        <dbReference type="Proteomes" id="UP000058599"/>
    </source>
</evidence>
<dbReference type="GO" id="GO:0032259">
    <property type="term" value="P:methylation"/>
    <property type="evidence" value="ECO:0007669"/>
    <property type="project" value="UniProtKB-KW"/>
</dbReference>
<keyword evidence="1 4" id="KW-0489">Methyltransferase</keyword>
<dbReference type="Proteomes" id="UP000058599">
    <property type="component" value="Chromosome"/>
</dbReference>
<proteinExistence type="predicted"/>
<organism evidence="4 5">
    <name type="scientific">Sphingopyxis granuli</name>
    <dbReference type="NCBI Taxonomy" id="267128"/>
    <lineage>
        <taxon>Bacteria</taxon>
        <taxon>Pseudomonadati</taxon>
        <taxon>Pseudomonadota</taxon>
        <taxon>Alphaproteobacteria</taxon>
        <taxon>Sphingomonadales</taxon>
        <taxon>Sphingomonadaceae</taxon>
        <taxon>Sphingopyxis</taxon>
    </lineage>
</organism>
<keyword evidence="5" id="KW-1185">Reference proteome</keyword>
<keyword evidence="2" id="KW-0808">Transferase</keyword>
<dbReference type="KEGG" id="sgi:SGRAN_2540"/>
<dbReference type="EMBL" id="CP012199">
    <property type="protein sequence ID" value="AMG74898.1"/>
    <property type="molecule type" value="Genomic_DNA"/>
</dbReference>
<name>A0AA86GQW9_9SPHN</name>
<sequence>MSVGISYMGTKRELATTVSLVIADCQPGPILDVFSGMCSVGEAVAQSRQVWTNDIQVFAYEVAQALFTSQEHPLRSQAIADRYYDDFALAYGKLSSVYGSALEAEDAVMAASNFDEFERERRTLNVALDCCRQVAHPQKFHLFSKQYSDTFIGVRQALEIDAIVTSINSQLESSASFDHARWLTIALGRSMLRVSNTTGHFAQYLQPKIGNFRTFQRQRKRKIWQEFLEGSDEVNPVGNSLWRKNNKTFNSDTLLLLPKLLNEEERPAVIYADPPYTNDQYSRYYHLLDTLVLYDYPTMTGKGLYRPDRFSTNFSLKAKAATAMDSLVQSSAQLGSDIVLSYPSNGLVYSAGIDPLEILKRHYGTVEVCHSIGHDHSTFGASKGSAKSSVVEMIYRGRL</sequence>
<dbReference type="SUPFAM" id="SSF53335">
    <property type="entry name" value="S-adenosyl-L-methionine-dependent methyltransferases"/>
    <property type="match status" value="1"/>
</dbReference>
<keyword evidence="3" id="KW-0949">S-adenosyl-L-methionine</keyword>
<reference evidence="4 5" key="1">
    <citation type="journal article" date="2016" name="BMC Genomics">
        <title>Genomic analysis of the nitrate-respiring Sphingopyxis granuli (formerly Sphingomonas macrogoltabida) strain TFA.</title>
        <authorList>
            <person name="Garcia-Romero I."/>
            <person name="Perez-Pulido A.J."/>
            <person name="Gonzalez-Flores Y.E."/>
            <person name="Reyes-Ramirez F."/>
            <person name="Santero E."/>
            <person name="Floriano B."/>
        </authorList>
    </citation>
    <scope>NUCLEOTIDE SEQUENCE [LARGE SCALE GENOMIC DNA]</scope>
    <source>
        <strain evidence="4 5">TFA</strain>
    </source>
</reference>
<dbReference type="InterPro" id="IPR029063">
    <property type="entry name" value="SAM-dependent_MTases_sf"/>
</dbReference>
<evidence type="ECO:0000313" key="4">
    <source>
        <dbReference type="EMBL" id="AMG74898.1"/>
    </source>
</evidence>
<evidence type="ECO:0000256" key="1">
    <source>
        <dbReference type="ARBA" id="ARBA00022603"/>
    </source>
</evidence>
<protein>
    <submittedName>
        <fullName evidence="4">Adenine-specific DNA methylase-like protein</fullName>
    </submittedName>
</protein>
<evidence type="ECO:0000256" key="2">
    <source>
        <dbReference type="ARBA" id="ARBA00022679"/>
    </source>
</evidence>
<dbReference type="GO" id="GO:0009307">
    <property type="term" value="P:DNA restriction-modification system"/>
    <property type="evidence" value="ECO:0007669"/>
    <property type="project" value="InterPro"/>
</dbReference>
<dbReference type="InterPro" id="IPR012327">
    <property type="entry name" value="MeTrfase_D12"/>
</dbReference>